<comment type="caution">
    <text evidence="3">The sequence shown here is derived from an EMBL/GenBank/DDBJ whole genome shotgun (WGS) entry which is preliminary data.</text>
</comment>
<gene>
    <name evidence="3" type="ORF">SHERM_21136</name>
</gene>
<dbReference type="AlphaFoldDB" id="A0A9N7REB1"/>
<dbReference type="OrthoDB" id="784393at2759"/>
<evidence type="ECO:0000259" key="2">
    <source>
        <dbReference type="SMART" id="SM01233"/>
    </source>
</evidence>
<reference evidence="3" key="1">
    <citation type="submission" date="2019-12" db="EMBL/GenBank/DDBJ databases">
        <authorList>
            <person name="Scholes J."/>
        </authorList>
    </citation>
    <scope>NUCLEOTIDE SEQUENCE</scope>
</reference>
<feature type="compositionally biased region" description="Basic and acidic residues" evidence="1">
    <location>
        <begin position="67"/>
        <end position="83"/>
    </location>
</feature>
<organism evidence="3 4">
    <name type="scientific">Striga hermonthica</name>
    <name type="common">Purple witchweed</name>
    <name type="synonym">Buchnera hermonthica</name>
    <dbReference type="NCBI Taxonomy" id="68872"/>
    <lineage>
        <taxon>Eukaryota</taxon>
        <taxon>Viridiplantae</taxon>
        <taxon>Streptophyta</taxon>
        <taxon>Embryophyta</taxon>
        <taxon>Tracheophyta</taxon>
        <taxon>Spermatophyta</taxon>
        <taxon>Magnoliopsida</taxon>
        <taxon>eudicotyledons</taxon>
        <taxon>Gunneridae</taxon>
        <taxon>Pentapetalae</taxon>
        <taxon>asterids</taxon>
        <taxon>lamiids</taxon>
        <taxon>Lamiales</taxon>
        <taxon>Orobanchaceae</taxon>
        <taxon>Buchnereae</taxon>
        <taxon>Striga</taxon>
    </lineage>
</organism>
<evidence type="ECO:0000256" key="1">
    <source>
        <dbReference type="SAM" id="MobiDB-lite"/>
    </source>
</evidence>
<evidence type="ECO:0000313" key="3">
    <source>
        <dbReference type="EMBL" id="CAA0824124.1"/>
    </source>
</evidence>
<dbReference type="Proteomes" id="UP001153555">
    <property type="component" value="Unassembled WGS sequence"/>
</dbReference>
<evidence type="ECO:0000313" key="4">
    <source>
        <dbReference type="Proteomes" id="UP001153555"/>
    </source>
</evidence>
<dbReference type="InterPro" id="IPR039764">
    <property type="entry name" value="HABP4/SERBP1-like"/>
</dbReference>
<dbReference type="SMART" id="SM01233">
    <property type="entry name" value="HABP4_PAI-RBP1"/>
    <property type="match status" value="1"/>
</dbReference>
<feature type="region of interest" description="Disordered" evidence="1">
    <location>
        <begin position="67"/>
        <end position="101"/>
    </location>
</feature>
<sequence length="174" mass="19702">MKIPDLWDAISGVSVTYNIDGGVLGVDYRTSTGEFNIRSYSWRGNWGTPTNEIIPETEEPTNEVKIVETEKEPGKEDAGDANKDAPANEQEEAEPEEKEMTLEEYEKVLEEKRKALVALKVEERKVHLDNELESMQLLSNKKNDDKVFIKLGSDKDKCKEAAEKAKKVIFVLKV</sequence>
<accession>A0A9N7REB1</accession>
<dbReference type="PANTHER" id="PTHR12299">
    <property type="entry name" value="HYALURONIC ACID-BINDING PROTEIN 4"/>
    <property type="match status" value="1"/>
</dbReference>
<dbReference type="EMBL" id="CACSLK010024664">
    <property type="protein sequence ID" value="CAA0824124.1"/>
    <property type="molecule type" value="Genomic_DNA"/>
</dbReference>
<dbReference type="InterPro" id="IPR006861">
    <property type="entry name" value="HABP4_PAIRBP1-bd"/>
</dbReference>
<proteinExistence type="predicted"/>
<protein>
    <submittedName>
        <fullName evidence="3">Hyaluronan / mRNA binding family</fullName>
    </submittedName>
</protein>
<dbReference type="PANTHER" id="PTHR12299:SF17">
    <property type="entry name" value="AT19571P-RELATED"/>
    <property type="match status" value="1"/>
</dbReference>
<feature type="domain" description="Hyaluronan/mRNA-binding protein" evidence="2">
    <location>
        <begin position="31"/>
        <end position="127"/>
    </location>
</feature>
<dbReference type="GO" id="GO:0005737">
    <property type="term" value="C:cytoplasm"/>
    <property type="evidence" value="ECO:0007669"/>
    <property type="project" value="TreeGrafter"/>
</dbReference>
<dbReference type="GO" id="GO:0005634">
    <property type="term" value="C:nucleus"/>
    <property type="evidence" value="ECO:0007669"/>
    <property type="project" value="TreeGrafter"/>
</dbReference>
<dbReference type="GO" id="GO:0003723">
    <property type="term" value="F:RNA binding"/>
    <property type="evidence" value="ECO:0007669"/>
    <property type="project" value="InterPro"/>
</dbReference>
<keyword evidence="4" id="KW-1185">Reference proteome</keyword>
<dbReference type="Pfam" id="PF04774">
    <property type="entry name" value="HABP4_PAI-RBP1"/>
    <property type="match status" value="1"/>
</dbReference>
<name>A0A9N7REB1_STRHE</name>